<dbReference type="InterPro" id="IPR018658">
    <property type="entry name" value="DUF2089"/>
</dbReference>
<comment type="caution">
    <text evidence="3">The sequence shown here is derived from an EMBL/GenBank/DDBJ whole genome shotgun (WGS) entry which is preliminary data.</text>
</comment>
<sequence>MTEQNLPLSCPSCRQALHVSHLHCPKCETKIEGNYVLPAILTLTHEEQQLMLDFVKSNGSPQRLNGIYKMSYPAIRARLDKLIAKVKEL</sequence>
<evidence type="ECO:0000259" key="1">
    <source>
        <dbReference type="Pfam" id="PF09862"/>
    </source>
</evidence>
<feature type="domain" description="DUF2089" evidence="2">
    <location>
        <begin position="10"/>
        <end position="38"/>
    </location>
</feature>
<dbReference type="Pfam" id="PF22747">
    <property type="entry name" value="Zn_ribbon_DUF2089"/>
    <property type="match status" value="1"/>
</dbReference>
<gene>
    <name evidence="3" type="ORF">OU798_00925</name>
</gene>
<dbReference type="RefSeq" id="WP_343331222.1">
    <property type="nucleotide sequence ID" value="NZ_JAPOHD010000003.1"/>
</dbReference>
<dbReference type="EMBL" id="JAPOHD010000003">
    <property type="protein sequence ID" value="MCY1718883.1"/>
    <property type="molecule type" value="Genomic_DNA"/>
</dbReference>
<dbReference type="Proteomes" id="UP001145087">
    <property type="component" value="Unassembled WGS sequence"/>
</dbReference>
<evidence type="ECO:0000313" key="3">
    <source>
        <dbReference type="EMBL" id="MCY1718883.1"/>
    </source>
</evidence>
<reference evidence="3" key="1">
    <citation type="submission" date="2022-11" db="EMBL/GenBank/DDBJ databases">
        <title>Marilongibacter aestuarii gen. nov., sp. nov., isolated from tidal flat sediment.</title>
        <authorList>
            <person name="Jiayan W."/>
        </authorList>
    </citation>
    <scope>NUCLEOTIDE SEQUENCE</scope>
    <source>
        <strain evidence="3">Z1-6</strain>
    </source>
</reference>
<evidence type="ECO:0000313" key="4">
    <source>
        <dbReference type="Proteomes" id="UP001145087"/>
    </source>
</evidence>
<protein>
    <submittedName>
        <fullName evidence="3">DUF2089 family protein</fullName>
    </submittedName>
</protein>
<dbReference type="AlphaFoldDB" id="A0A9X3FAC9"/>
<organism evidence="3 4">
    <name type="scientific">Draconibacterium aestuarii</name>
    <dbReference type="NCBI Taxonomy" id="2998507"/>
    <lineage>
        <taxon>Bacteria</taxon>
        <taxon>Pseudomonadati</taxon>
        <taxon>Bacteroidota</taxon>
        <taxon>Bacteroidia</taxon>
        <taxon>Marinilabiliales</taxon>
        <taxon>Prolixibacteraceae</taxon>
        <taxon>Draconibacterium</taxon>
    </lineage>
</organism>
<dbReference type="Pfam" id="PF09862">
    <property type="entry name" value="DUF2089"/>
    <property type="match status" value="1"/>
</dbReference>
<evidence type="ECO:0000259" key="2">
    <source>
        <dbReference type="Pfam" id="PF22747"/>
    </source>
</evidence>
<keyword evidence="4" id="KW-1185">Reference proteome</keyword>
<proteinExistence type="predicted"/>
<name>A0A9X3FAC9_9BACT</name>
<accession>A0A9X3FAC9</accession>
<dbReference type="InterPro" id="IPR053957">
    <property type="entry name" value="DUF2089_Zn_ribbon"/>
</dbReference>
<feature type="domain" description="DUF2089" evidence="1">
    <location>
        <begin position="43"/>
        <end position="86"/>
    </location>
</feature>